<dbReference type="Gene3D" id="3.50.50.60">
    <property type="entry name" value="FAD/NAD(P)-binding domain"/>
    <property type="match status" value="1"/>
</dbReference>
<dbReference type="Gene3D" id="3.30.9.10">
    <property type="entry name" value="D-Amino Acid Oxidase, subunit A, domain 2"/>
    <property type="match status" value="1"/>
</dbReference>
<protein>
    <recommendedName>
        <fullName evidence="2">FAD dependent oxidoreductase domain-containing protein</fullName>
    </recommendedName>
</protein>
<dbReference type="InterPro" id="IPR036188">
    <property type="entry name" value="FAD/NAD-bd_sf"/>
</dbReference>
<reference evidence="3" key="1">
    <citation type="submission" date="2018-05" db="EMBL/GenBank/DDBJ databases">
        <authorList>
            <person name="Lanie J.A."/>
            <person name="Ng W.-L."/>
            <person name="Kazmierczak K.M."/>
            <person name="Andrzejewski T.M."/>
            <person name="Davidsen T.M."/>
            <person name="Wayne K.J."/>
            <person name="Tettelin H."/>
            <person name="Glass J.I."/>
            <person name="Rusch D."/>
            <person name="Podicherti R."/>
            <person name="Tsui H.-C.T."/>
            <person name="Winkler M.E."/>
        </authorList>
    </citation>
    <scope>NUCLEOTIDE SEQUENCE</scope>
</reference>
<keyword evidence="1" id="KW-0560">Oxidoreductase</keyword>
<accession>A0A381NRB2</accession>
<evidence type="ECO:0000256" key="1">
    <source>
        <dbReference type="ARBA" id="ARBA00023002"/>
    </source>
</evidence>
<dbReference type="InterPro" id="IPR006076">
    <property type="entry name" value="FAD-dep_OxRdtase"/>
</dbReference>
<feature type="non-terminal residue" evidence="3">
    <location>
        <position position="1"/>
    </location>
</feature>
<evidence type="ECO:0000313" key="3">
    <source>
        <dbReference type="EMBL" id="SUZ57132.1"/>
    </source>
</evidence>
<dbReference type="GO" id="GO:0005737">
    <property type="term" value="C:cytoplasm"/>
    <property type="evidence" value="ECO:0007669"/>
    <property type="project" value="TreeGrafter"/>
</dbReference>
<gene>
    <name evidence="3" type="ORF">METZ01_LOCUS9986</name>
</gene>
<evidence type="ECO:0000259" key="2">
    <source>
        <dbReference type="Pfam" id="PF01266"/>
    </source>
</evidence>
<dbReference type="EMBL" id="UINC01000543">
    <property type="protein sequence ID" value="SUZ57132.1"/>
    <property type="molecule type" value="Genomic_DNA"/>
</dbReference>
<dbReference type="GO" id="GO:0016491">
    <property type="term" value="F:oxidoreductase activity"/>
    <property type="evidence" value="ECO:0007669"/>
    <property type="project" value="UniProtKB-KW"/>
</dbReference>
<dbReference type="Pfam" id="PF01266">
    <property type="entry name" value="DAO"/>
    <property type="match status" value="1"/>
</dbReference>
<organism evidence="3">
    <name type="scientific">marine metagenome</name>
    <dbReference type="NCBI Taxonomy" id="408172"/>
    <lineage>
        <taxon>unclassified sequences</taxon>
        <taxon>metagenomes</taxon>
        <taxon>ecological metagenomes</taxon>
    </lineage>
</organism>
<dbReference type="SUPFAM" id="SSF51905">
    <property type="entry name" value="FAD/NAD(P)-binding domain"/>
    <property type="match status" value="1"/>
</dbReference>
<dbReference type="PANTHER" id="PTHR13847">
    <property type="entry name" value="SARCOSINE DEHYDROGENASE-RELATED"/>
    <property type="match status" value="1"/>
</dbReference>
<sequence>VVGAGIVGASCAWHLASRNLNVVVLERDVAPAMGSTGKSAAGVRVQFTTPANIQLSMYSLPIYREFADRYGYDIGYRDIGYLLLVPDDRWDEHMESVALQQSFGAPVEVLDPIEAQDYVSFDSDGLKGATYGPWDGIIDPHMATNAWVAMGKTLGVEYRFNTPVTEIERLTKGWMIHSGDNTFHCEHIVNATGAWSENVGKLAGLEVPVGPKRIQIFLSAPITDSRTYPLTIDLATGVYLRSEGDRVLFGLDDLDQDFGFSEGMDWDWMEHVLLTGVDRFPWWGDLGIDRKGSWWGYYAVSPDNSPVIGINPGDSKWVDACGFSGHGIMHAPATGLAVSELIADGHAHTLEMNGFRHDRFGENLAVEGNIF</sequence>
<dbReference type="AlphaFoldDB" id="A0A381NRB2"/>
<proteinExistence type="predicted"/>
<feature type="domain" description="FAD dependent oxidoreductase" evidence="2">
    <location>
        <begin position="1"/>
        <end position="341"/>
    </location>
</feature>
<name>A0A381NRB2_9ZZZZ</name>
<dbReference type="PANTHER" id="PTHR13847:SF287">
    <property type="entry name" value="FAD-DEPENDENT OXIDOREDUCTASE DOMAIN-CONTAINING PROTEIN 1"/>
    <property type="match status" value="1"/>
</dbReference>